<dbReference type="SUPFAM" id="SSF141868">
    <property type="entry name" value="EAL domain-like"/>
    <property type="match status" value="1"/>
</dbReference>
<gene>
    <name evidence="2" type="ORF">METZ01_LOCUS44477</name>
</gene>
<accession>A0A381RRY4</accession>
<dbReference type="EMBL" id="UINC01001990">
    <property type="protein sequence ID" value="SUZ91623.1"/>
    <property type="molecule type" value="Genomic_DNA"/>
</dbReference>
<organism evidence="2">
    <name type="scientific">marine metagenome</name>
    <dbReference type="NCBI Taxonomy" id="408172"/>
    <lineage>
        <taxon>unclassified sequences</taxon>
        <taxon>metagenomes</taxon>
        <taxon>ecological metagenomes</taxon>
    </lineage>
</organism>
<dbReference type="GO" id="GO:0071111">
    <property type="term" value="F:cyclic-guanylate-specific phosphodiesterase activity"/>
    <property type="evidence" value="ECO:0007669"/>
    <property type="project" value="InterPro"/>
</dbReference>
<dbReference type="CDD" id="cd01948">
    <property type="entry name" value="EAL"/>
    <property type="match status" value="1"/>
</dbReference>
<reference evidence="2" key="1">
    <citation type="submission" date="2018-05" db="EMBL/GenBank/DDBJ databases">
        <authorList>
            <person name="Lanie J.A."/>
            <person name="Ng W.-L."/>
            <person name="Kazmierczak K.M."/>
            <person name="Andrzejewski T.M."/>
            <person name="Davidsen T.M."/>
            <person name="Wayne K.J."/>
            <person name="Tettelin H."/>
            <person name="Glass J.I."/>
            <person name="Rusch D."/>
            <person name="Podicherti R."/>
            <person name="Tsui H.-C.T."/>
            <person name="Winkler M.E."/>
        </authorList>
    </citation>
    <scope>NUCLEOTIDE SEQUENCE</scope>
</reference>
<name>A0A381RRY4_9ZZZZ</name>
<dbReference type="PANTHER" id="PTHR33121">
    <property type="entry name" value="CYCLIC DI-GMP PHOSPHODIESTERASE PDEF"/>
    <property type="match status" value="1"/>
</dbReference>
<dbReference type="Gene3D" id="3.20.20.450">
    <property type="entry name" value="EAL domain"/>
    <property type="match status" value="1"/>
</dbReference>
<sequence length="364" mass="41106">MDSSNHLDYLFKSLMHHPSPYIICETDGTIKWINLASEYIFRTKSYSDLTIKNNKIDEDSQSSKDLIANTYSTSIEICLRKIEFYITTRIHLIPSEDSDNFLLIEVLCESRLGLEALKQTISCVEYDRIDLAYQKQFNLETGEVTGVEALLRLRDDEGKIIPNDIIIPQIEGESLFSLVVKSSLKKLSEIFPVKNKIGLKNATVYLNVSAHTIMHPEFSKIFADFADSFEFEPGEFGLEVTETAELSDTMKASKYLNVLKEKGIKIALDDFGAGYASLKYVKDLPLDVIKLDKHFTNGLDDKSTAQLIKFVVEVCNSLSLEMIGEGIETEEQKASMVKIGCKIGQGFLMHKPEFLDTLIGNYDE</sequence>
<dbReference type="PANTHER" id="PTHR33121:SF70">
    <property type="entry name" value="SIGNALING PROTEIN YKOW"/>
    <property type="match status" value="1"/>
</dbReference>
<dbReference type="SMART" id="SM00052">
    <property type="entry name" value="EAL"/>
    <property type="match status" value="1"/>
</dbReference>
<evidence type="ECO:0000259" key="1">
    <source>
        <dbReference type="PROSITE" id="PS50883"/>
    </source>
</evidence>
<dbReference type="InterPro" id="IPR035919">
    <property type="entry name" value="EAL_sf"/>
</dbReference>
<evidence type="ECO:0000313" key="2">
    <source>
        <dbReference type="EMBL" id="SUZ91623.1"/>
    </source>
</evidence>
<dbReference type="InterPro" id="IPR050706">
    <property type="entry name" value="Cyclic-di-GMP_PDE-like"/>
</dbReference>
<proteinExistence type="predicted"/>
<protein>
    <recommendedName>
        <fullName evidence="1">EAL domain-containing protein</fullName>
    </recommendedName>
</protein>
<feature type="domain" description="EAL" evidence="1">
    <location>
        <begin position="110"/>
        <end position="364"/>
    </location>
</feature>
<dbReference type="PROSITE" id="PS50883">
    <property type="entry name" value="EAL"/>
    <property type="match status" value="1"/>
</dbReference>
<dbReference type="InterPro" id="IPR001633">
    <property type="entry name" value="EAL_dom"/>
</dbReference>
<dbReference type="Pfam" id="PF00563">
    <property type="entry name" value="EAL"/>
    <property type="match status" value="1"/>
</dbReference>
<dbReference type="AlphaFoldDB" id="A0A381RRY4"/>